<dbReference type="CDD" id="cd17039">
    <property type="entry name" value="Ubl_ubiquitin_like"/>
    <property type="match status" value="1"/>
</dbReference>
<reference evidence="5 6" key="1">
    <citation type="journal article" date="2006" name="Nature">
        <title>Global trends of whole-genome duplications revealed by the ciliate Paramecium tetraurelia.</title>
        <authorList>
            <consortium name="Genoscope"/>
            <person name="Aury J.-M."/>
            <person name="Jaillon O."/>
            <person name="Duret L."/>
            <person name="Noel B."/>
            <person name="Jubin C."/>
            <person name="Porcel B.M."/>
            <person name="Segurens B."/>
            <person name="Daubin V."/>
            <person name="Anthouard V."/>
            <person name="Aiach N."/>
            <person name="Arnaiz O."/>
            <person name="Billaut A."/>
            <person name="Beisson J."/>
            <person name="Blanc I."/>
            <person name="Bouhouche K."/>
            <person name="Camara F."/>
            <person name="Duharcourt S."/>
            <person name="Guigo R."/>
            <person name="Gogendeau D."/>
            <person name="Katinka M."/>
            <person name="Keller A.-M."/>
            <person name="Kissmehl R."/>
            <person name="Klotz C."/>
            <person name="Koll F."/>
            <person name="Le Moue A."/>
            <person name="Lepere C."/>
            <person name="Malinsky S."/>
            <person name="Nowacki M."/>
            <person name="Nowak J.K."/>
            <person name="Plattner H."/>
            <person name="Poulain J."/>
            <person name="Ruiz F."/>
            <person name="Serrano V."/>
            <person name="Zagulski M."/>
            <person name="Dessen P."/>
            <person name="Betermier M."/>
            <person name="Weissenbach J."/>
            <person name="Scarpelli C."/>
            <person name="Schachter V."/>
            <person name="Sperling L."/>
            <person name="Meyer E."/>
            <person name="Cohen J."/>
            <person name="Wincker P."/>
        </authorList>
    </citation>
    <scope>NUCLEOTIDE SEQUENCE [LARGE SCALE GENOMIC DNA]</scope>
    <source>
        <strain evidence="5 6">Stock d4-2</strain>
    </source>
</reference>
<feature type="domain" description="Ubiquitin-like" evidence="2">
    <location>
        <begin position="337"/>
        <end position="393"/>
    </location>
</feature>
<evidence type="ECO:0000313" key="6">
    <source>
        <dbReference type="Proteomes" id="UP000000600"/>
    </source>
</evidence>
<dbReference type="AlphaFoldDB" id="A0BMS1"/>
<protein>
    <recommendedName>
        <fullName evidence="7">UBC core domain-containing protein</fullName>
    </recommendedName>
</protein>
<feature type="domain" description="VWFA" evidence="4">
    <location>
        <begin position="741"/>
        <end position="933"/>
    </location>
</feature>
<dbReference type="OMA" id="ICASLNQ"/>
<dbReference type="SUPFAM" id="SSF53300">
    <property type="entry name" value="vWA-like"/>
    <property type="match status" value="1"/>
</dbReference>
<organism evidence="5 6">
    <name type="scientific">Paramecium tetraurelia</name>
    <dbReference type="NCBI Taxonomy" id="5888"/>
    <lineage>
        <taxon>Eukaryota</taxon>
        <taxon>Sar</taxon>
        <taxon>Alveolata</taxon>
        <taxon>Ciliophora</taxon>
        <taxon>Intramacronucleata</taxon>
        <taxon>Oligohymenophorea</taxon>
        <taxon>Peniculida</taxon>
        <taxon>Parameciidae</taxon>
        <taxon>Paramecium</taxon>
    </lineage>
</organism>
<dbReference type="eggNOG" id="KOG0417">
    <property type="taxonomic scope" value="Eukaryota"/>
</dbReference>
<dbReference type="Pfam" id="PF00092">
    <property type="entry name" value="VWA"/>
    <property type="match status" value="1"/>
</dbReference>
<dbReference type="GO" id="GO:0005634">
    <property type="term" value="C:nucleus"/>
    <property type="evidence" value="ECO:0000318"/>
    <property type="project" value="GO_Central"/>
</dbReference>
<feature type="region of interest" description="Disordered" evidence="1">
    <location>
        <begin position="109"/>
        <end position="134"/>
    </location>
</feature>
<dbReference type="HOGENOM" id="CLU_274917_0_0_1"/>
<evidence type="ECO:0000256" key="1">
    <source>
        <dbReference type="SAM" id="MobiDB-lite"/>
    </source>
</evidence>
<dbReference type="GO" id="GO:0061631">
    <property type="term" value="F:ubiquitin conjugating enzyme activity"/>
    <property type="evidence" value="ECO:0000318"/>
    <property type="project" value="GO_Central"/>
</dbReference>
<proteinExistence type="predicted"/>
<dbReference type="Gene3D" id="3.40.50.410">
    <property type="entry name" value="von Willebrand factor, type A domain"/>
    <property type="match status" value="1"/>
</dbReference>
<dbReference type="PROSITE" id="PS50127">
    <property type="entry name" value="UBC_2"/>
    <property type="match status" value="1"/>
</dbReference>
<dbReference type="OrthoDB" id="269518at2759"/>
<dbReference type="SMART" id="SM00212">
    <property type="entry name" value="UBCc"/>
    <property type="match status" value="1"/>
</dbReference>
<dbReference type="Pfam" id="PF00179">
    <property type="entry name" value="UQ_con"/>
    <property type="match status" value="1"/>
</dbReference>
<dbReference type="SMART" id="SM00213">
    <property type="entry name" value="UBQ"/>
    <property type="match status" value="1"/>
</dbReference>
<dbReference type="InParanoid" id="A0BMS1"/>
<evidence type="ECO:0000313" key="5">
    <source>
        <dbReference type="EMBL" id="CAK59838.1"/>
    </source>
</evidence>
<dbReference type="PROSITE" id="PS50053">
    <property type="entry name" value="UBIQUITIN_2"/>
    <property type="match status" value="1"/>
</dbReference>
<dbReference type="CDD" id="cd23833">
    <property type="entry name" value="UBCc_ApmR795-like"/>
    <property type="match status" value="1"/>
</dbReference>
<dbReference type="PANTHER" id="PTHR24068">
    <property type="entry name" value="UBIQUITIN-CONJUGATING ENZYME E2"/>
    <property type="match status" value="1"/>
</dbReference>
<dbReference type="GeneID" id="5013020"/>
<dbReference type="STRING" id="5888.A0BMS1"/>
<dbReference type="InterPro" id="IPR036465">
    <property type="entry name" value="vWFA_dom_sf"/>
</dbReference>
<dbReference type="Gene3D" id="3.10.20.90">
    <property type="entry name" value="Phosphatidylinositol 3-kinase Catalytic Subunit, Chain A, domain 1"/>
    <property type="match status" value="1"/>
</dbReference>
<sequence length="1189" mass="137206">MNKLTLSIKYVQTQFKICFQADKDTIIGELKQFSVDRLSKLQKVKVLVLFLQLVKVKFDNIPLNFEAKNYLLKDTQDSILDDDDLVLDLIKDNETIHLVFIPSLNNTVTQQQPQTQPQQQPQQQQQQQQQPQPQTSLLSQFLAHPYPTSGLNFKNLAYQVKKPKAIPLQASQPVANPQVQITTSDTLLNNDQLKELQQKFYLDTQSIENVQQIGELELLLRFIQSKDITKTYKLKCNLEDSLIKVSEMVCNGLQLQNDHVACFYSLSGLPICASLNQMQNVKVSESLNCLKNKEIFVIITKCKVGQPSLPKIDSEVGEQQIFIQYSGSKSIKVNILTTTVLELKQKIYHKLNIPTTFQQLHYVGKVLDNTGTLQDYGIQNLSNIILTFKALDSYPFQQSYNYNFHLPWMNHLREQTQIGLQQFRSVSLVFFSKQDDPKIMAVIRKVSMNNAPLVLACKLFSQNLRSSQLQCIAFEVGMQRVMFDLIISSQTVPETFQINKTFEYSRYFYEQLLNWSLKLNQDQAKLQERYRFIDSICNITLKKINNPAYLSQVTEEDKIDFGTCLLVDYDQMQIKIQNNEVYQKQIPYAQLKILQPDQLLEDFDLIMLQERETLIWLPSAFIDFNDNKFEITNAWIQNKVVSSHQSLKLYSGIELKNLQTYPLLTTKKSDEFLIYSGCNKDVKQPILIFNVMTGESTPMNPDKLALLQQIGSMPQDDEDDDSEQNKEKVMEPKITNPPNEAIVVLLDISGSMDELYYDSEDLTRMGVVKAFFSTFADRTMAYDLKHVISLVYFDNRIIEKCSFTELFILFKDLVNKAQPTGRTNLYRALKYAENQLLKFKQTYPKCLLRIIALTDGQDNDNHPLDPIKVAESILKNEILLDSFVVSDDCTDLKKITKATGGQCFSPQTIQEGLKLFEFETILSASIRQKQNKITLKQLRDTFKLKDSQIEFDKVPIAINLPNELNQQSMHPQQLVQEIVQDQNKLFQYASNNSLKRVIKEILNYEQHPHPHIKIFPCQGNVSFWKIILLGPESTPYEGGVYILYLQFDESYPIKPPNLRFLTPIYHCNINSQGRICHSILDRNYTLDTTVLQIFQAIFGLLMTPEPDDPLDTTIASEYLENLQQYQIKAKAFTQEHAKKPLDEVITQIIGVKSEQNLSDAEMQAKIVEINKWIHDHNMEIEKQNNAQKQ</sequence>
<dbReference type="Proteomes" id="UP000000600">
    <property type="component" value="Unassembled WGS sequence"/>
</dbReference>
<name>A0BMS1_PARTE</name>
<dbReference type="PROSITE" id="PS50234">
    <property type="entry name" value="VWFA"/>
    <property type="match status" value="1"/>
</dbReference>
<feature type="domain" description="UBC core" evidence="3">
    <location>
        <begin position="992"/>
        <end position="1138"/>
    </location>
</feature>
<dbReference type="InterPro" id="IPR016135">
    <property type="entry name" value="UBQ-conjugating_enzyme/RWD"/>
</dbReference>
<dbReference type="Pfam" id="PF00240">
    <property type="entry name" value="ubiquitin"/>
    <property type="match status" value="1"/>
</dbReference>
<dbReference type="RefSeq" id="XP_001427236.1">
    <property type="nucleotide sequence ID" value="XM_001427199.1"/>
</dbReference>
<dbReference type="SUPFAM" id="SSF54236">
    <property type="entry name" value="Ubiquitin-like"/>
    <property type="match status" value="1"/>
</dbReference>
<dbReference type="SUPFAM" id="SSF54495">
    <property type="entry name" value="UBC-like"/>
    <property type="match status" value="1"/>
</dbReference>
<dbReference type="InterPro" id="IPR029071">
    <property type="entry name" value="Ubiquitin-like_domsf"/>
</dbReference>
<dbReference type="FunFam" id="3.40.50.410:FF:000111">
    <property type="entry name" value="Uncharacterized protein"/>
    <property type="match status" value="1"/>
</dbReference>
<dbReference type="InterPro" id="IPR000626">
    <property type="entry name" value="Ubiquitin-like_dom"/>
</dbReference>
<evidence type="ECO:0000259" key="4">
    <source>
        <dbReference type="PROSITE" id="PS50234"/>
    </source>
</evidence>
<keyword evidence="6" id="KW-1185">Reference proteome</keyword>
<evidence type="ECO:0000259" key="3">
    <source>
        <dbReference type="PROSITE" id="PS50127"/>
    </source>
</evidence>
<dbReference type="EMBL" id="CT868005">
    <property type="protein sequence ID" value="CAK59838.1"/>
    <property type="molecule type" value="Genomic_DNA"/>
</dbReference>
<dbReference type="CDD" id="cd00198">
    <property type="entry name" value="vWFA"/>
    <property type="match status" value="1"/>
</dbReference>
<dbReference type="GO" id="GO:0000209">
    <property type="term" value="P:protein polyubiquitination"/>
    <property type="evidence" value="ECO:0000318"/>
    <property type="project" value="GO_Central"/>
</dbReference>
<evidence type="ECO:0008006" key="7">
    <source>
        <dbReference type="Google" id="ProtNLM"/>
    </source>
</evidence>
<gene>
    <name evidence="5" type="ORF">GSPATT00030474001</name>
</gene>
<accession>A0BMS1</accession>
<dbReference type="InterPro" id="IPR002035">
    <property type="entry name" value="VWF_A"/>
</dbReference>
<evidence type="ECO:0000259" key="2">
    <source>
        <dbReference type="PROSITE" id="PS50053"/>
    </source>
</evidence>
<dbReference type="KEGG" id="ptm:GSPATT00030474001"/>
<dbReference type="Gene3D" id="3.10.110.10">
    <property type="entry name" value="Ubiquitin Conjugating Enzyme"/>
    <property type="match status" value="1"/>
</dbReference>
<dbReference type="SMART" id="SM00327">
    <property type="entry name" value="VWA"/>
    <property type="match status" value="1"/>
</dbReference>
<dbReference type="InterPro" id="IPR000608">
    <property type="entry name" value="UBC"/>
</dbReference>